<dbReference type="SMART" id="SM00398">
    <property type="entry name" value="HMG"/>
    <property type="match status" value="1"/>
</dbReference>
<reference evidence="6" key="1">
    <citation type="journal article" date="2020" name="Nat. Ecol. Evol.">
        <title>Deeply conserved synteny resolves early events in vertebrate evolution.</title>
        <authorList>
            <person name="Simakov O."/>
            <person name="Marletaz F."/>
            <person name="Yue J.X."/>
            <person name="O'Connell B."/>
            <person name="Jenkins J."/>
            <person name="Brandt A."/>
            <person name="Calef R."/>
            <person name="Tung C.H."/>
            <person name="Huang T.K."/>
            <person name="Schmutz J."/>
            <person name="Satoh N."/>
            <person name="Yu J.K."/>
            <person name="Putnam N.H."/>
            <person name="Green R.E."/>
            <person name="Rokhsar D.S."/>
        </authorList>
    </citation>
    <scope>NUCLEOTIDE SEQUENCE [LARGE SCALE GENOMIC DNA]</scope>
    <source>
        <strain evidence="6">S238N-H82</strain>
    </source>
</reference>
<dbReference type="KEGG" id="bfo:118420944"/>
<feature type="region of interest" description="Disordered" evidence="4">
    <location>
        <begin position="397"/>
        <end position="435"/>
    </location>
</feature>
<organism evidence="6 7">
    <name type="scientific">Branchiostoma floridae</name>
    <name type="common">Florida lancelet</name>
    <name type="synonym">Amphioxus</name>
    <dbReference type="NCBI Taxonomy" id="7739"/>
    <lineage>
        <taxon>Eukaryota</taxon>
        <taxon>Metazoa</taxon>
        <taxon>Chordata</taxon>
        <taxon>Cephalochordata</taxon>
        <taxon>Leptocardii</taxon>
        <taxon>Amphioxiformes</taxon>
        <taxon>Branchiostomatidae</taxon>
        <taxon>Branchiostoma</taxon>
    </lineage>
</organism>
<dbReference type="GO" id="GO:0030983">
    <property type="term" value="F:mismatched DNA binding"/>
    <property type="evidence" value="ECO:0007669"/>
    <property type="project" value="InterPro"/>
</dbReference>
<name>A0A9J7LJC3_BRAFL</name>
<feature type="region of interest" description="Disordered" evidence="4">
    <location>
        <begin position="669"/>
        <end position="690"/>
    </location>
</feature>
<feature type="region of interest" description="Disordered" evidence="4">
    <location>
        <begin position="514"/>
        <end position="558"/>
    </location>
</feature>
<feature type="compositionally biased region" description="Basic and acidic residues" evidence="4">
    <location>
        <begin position="579"/>
        <end position="592"/>
    </location>
</feature>
<dbReference type="Pfam" id="PF13589">
    <property type="entry name" value="HATPase_c_3"/>
    <property type="match status" value="1"/>
</dbReference>
<evidence type="ECO:0000313" key="6">
    <source>
        <dbReference type="Proteomes" id="UP000001554"/>
    </source>
</evidence>
<feature type="region of interest" description="Disordered" evidence="4">
    <location>
        <begin position="350"/>
        <end position="383"/>
    </location>
</feature>
<proteinExistence type="inferred from homology"/>
<dbReference type="SMART" id="SM01340">
    <property type="entry name" value="DNA_mis_repair"/>
    <property type="match status" value="1"/>
</dbReference>
<comment type="similarity">
    <text evidence="1">Belongs to the DNA mismatch repair MutL/HexB family.</text>
</comment>
<feature type="domain" description="HMG box" evidence="5">
    <location>
        <begin position="712"/>
        <end position="780"/>
    </location>
</feature>
<sequence>MASPTTGARSLQALPAATARLLSSTQVITSVFSVVKELVENSLDAQATSVDVKLESFGFDRIVVSDNGSGISRADAEFMAQRHYTSKLSHQADLDSLETYGFRGEALGSLCAVADVTVTTKTAADDFSMIYTLDRQGKITNSKPAHLGQGTTITVTNLFKNVPVRRQYYSAPKRRKEELKRVEDIMMALGVIKPDVRFSLIHNKCTVWQKNKYPDHRTALRTVLGTGTMSLLLGVEHRSLEPQVEVQGFLPKPGADPQTVTRATTDRSFVFFNERPVQMKGVEKLVRQYYHGSTSDGTSSRHPIIFLSIRVPPAEIDPNVEPNKTKVLLHNNDSILSVIEEMLQTVYSSSDDANHNKATSEEARDTTHNSSSSSDSNKQQNTLEDEQLSCAYYASSKSRNEDNLTNTEKIAPAHCKTLESEEDTRREKVDNDHSSNVHVEVEIREEEPLGTLKNTTVNTTNMSSNSDSDITMGDSMLAEIKTPDTSTVRPHRPADDTEISLFSINDSLLAGMDSQESLQQEDKLHEDSQRSFSISNSFLGDLPTPSPAETGKKSEDGVSFNLLTQTSLSLVLSDEEKEENDKENYKERREESEGIAEISNILDSTNQTLRKDGIPPLPSLDSDNPTSANQKEDEIPTANEVSAKTWSEGRGLVNSVGEAVEPVRLLVPGVTNQGQDQSAHTSVDKGSPGRKNTILKKEGHTTMYDLVGNKPVKKPQSAYSFFIKDVRPTVCQENPEADFAEIARLIGQRWKQLTNQDRQRYEAMATRDQQRYQAHLKTLQESESIASSDSPAPRKNKLSTKKRKLDPVSHQTLIDKMFQSQKSRKGNGENNQHTLKVVNVSFSMTWLKEKVGKEVSNSSEADGTLRLIGWLLPHGVWVGVQGSEVVAVHQYRMQEALLYNRLMETHVLPRQPLRAPVVLNESTTGGPLAWQTLQNLDSENTHPSPSRKICDPRLVNNGFDVQLTNDEEGNIRAEVVAMTTCMPFYGVDDLKEILGIISRASSTTVSTSRPVKVIHYLKGEAVRMVRSLSRTMSHDDVSDILRKKEKELPKCRTCLHSKPFIQTIYTLEEIYSQCSQEQSQPQ</sequence>
<dbReference type="SUPFAM" id="SSF47095">
    <property type="entry name" value="HMG-box"/>
    <property type="match status" value="1"/>
</dbReference>
<dbReference type="InterPro" id="IPR013507">
    <property type="entry name" value="DNA_mismatch_S5_2-like"/>
</dbReference>
<feature type="DNA-binding region" description="HMG box" evidence="3">
    <location>
        <begin position="712"/>
        <end position="780"/>
    </location>
</feature>
<dbReference type="InterPro" id="IPR020568">
    <property type="entry name" value="Ribosomal_Su5_D2-typ_SF"/>
</dbReference>
<dbReference type="AlphaFoldDB" id="A0A9J7LJC3"/>
<dbReference type="OrthoDB" id="10263226at2759"/>
<feature type="compositionally biased region" description="Basic and acidic residues" evidence="4">
    <location>
        <begin position="416"/>
        <end position="435"/>
    </location>
</feature>
<dbReference type="PANTHER" id="PTHR10073">
    <property type="entry name" value="DNA MISMATCH REPAIR PROTEIN MLH, PMS, MUTL"/>
    <property type="match status" value="1"/>
</dbReference>
<dbReference type="GO" id="GO:0006298">
    <property type="term" value="P:mismatch repair"/>
    <property type="evidence" value="ECO:0000318"/>
    <property type="project" value="GO_Central"/>
</dbReference>
<feature type="region of interest" description="Disordered" evidence="4">
    <location>
        <begin position="571"/>
        <end position="643"/>
    </location>
</feature>
<dbReference type="SUPFAM" id="SSF55874">
    <property type="entry name" value="ATPase domain of HSP90 chaperone/DNA topoisomerase II/histidine kinase"/>
    <property type="match status" value="1"/>
</dbReference>
<evidence type="ECO:0000256" key="1">
    <source>
        <dbReference type="ARBA" id="ARBA00006082"/>
    </source>
</evidence>
<dbReference type="Proteomes" id="UP000001554">
    <property type="component" value="Chromosome 8"/>
</dbReference>
<dbReference type="Gene3D" id="1.10.30.10">
    <property type="entry name" value="High mobility group box domain"/>
    <property type="match status" value="1"/>
</dbReference>
<keyword evidence="2" id="KW-0227">DNA damage</keyword>
<evidence type="ECO:0000313" key="7">
    <source>
        <dbReference type="RefSeq" id="XP_035683932.1"/>
    </source>
</evidence>
<dbReference type="Gene3D" id="3.30.230.10">
    <property type="match status" value="1"/>
</dbReference>
<dbReference type="FunFam" id="3.30.230.10:FF:000030">
    <property type="entry name" value="PMS1 homolog 1, mismatch repair system component"/>
    <property type="match status" value="1"/>
</dbReference>
<keyword evidence="3" id="KW-0539">Nucleus</keyword>
<dbReference type="PANTHER" id="PTHR10073:SF54">
    <property type="entry name" value="PMS1 PROTEIN HOMOLOG 1"/>
    <property type="match status" value="1"/>
</dbReference>
<feature type="compositionally biased region" description="Basic residues" evidence="4">
    <location>
        <begin position="794"/>
        <end position="804"/>
    </location>
</feature>
<feature type="compositionally biased region" description="Basic and acidic residues" evidence="4">
    <location>
        <begin position="352"/>
        <end position="367"/>
    </location>
</feature>
<evidence type="ECO:0000256" key="4">
    <source>
        <dbReference type="SAM" id="MobiDB-lite"/>
    </source>
</evidence>
<dbReference type="GO" id="GO:0032389">
    <property type="term" value="C:MutLalpha complex"/>
    <property type="evidence" value="ECO:0000318"/>
    <property type="project" value="GO_Central"/>
</dbReference>
<dbReference type="CDD" id="cd00084">
    <property type="entry name" value="HMG-box_SF"/>
    <property type="match status" value="1"/>
</dbReference>
<keyword evidence="6" id="KW-1185">Reference proteome</keyword>
<dbReference type="FunFam" id="3.30.565.10:FF:000017">
    <property type="entry name" value="PMS1 homolog 1, mismatch repair system component"/>
    <property type="match status" value="1"/>
</dbReference>
<dbReference type="CDD" id="cd03485">
    <property type="entry name" value="MutL_Trans_hPMS_1_like"/>
    <property type="match status" value="1"/>
</dbReference>
<dbReference type="CDD" id="cd16926">
    <property type="entry name" value="HATPase_MutL-MLH-PMS-like"/>
    <property type="match status" value="1"/>
</dbReference>
<dbReference type="PROSITE" id="PS00058">
    <property type="entry name" value="DNA_MISMATCH_REPAIR_1"/>
    <property type="match status" value="1"/>
</dbReference>
<dbReference type="Pfam" id="PF00505">
    <property type="entry name" value="HMG_box"/>
    <property type="match status" value="1"/>
</dbReference>
<dbReference type="OMA" id="HRCEDPE"/>
<dbReference type="RefSeq" id="XP_035683932.1">
    <property type="nucleotide sequence ID" value="XM_035828039.1"/>
</dbReference>
<keyword evidence="3" id="KW-0238">DNA-binding</keyword>
<dbReference type="InterPro" id="IPR036890">
    <property type="entry name" value="HATPase_C_sf"/>
</dbReference>
<accession>A0A9J7LJC3</accession>
<dbReference type="SUPFAM" id="SSF54211">
    <property type="entry name" value="Ribosomal protein S5 domain 2-like"/>
    <property type="match status" value="1"/>
</dbReference>
<dbReference type="InterPro" id="IPR009071">
    <property type="entry name" value="HMG_box_dom"/>
</dbReference>
<gene>
    <name evidence="7" type="primary">LOC118420944</name>
</gene>
<feature type="compositionally biased region" description="Polar residues" evidence="4">
    <location>
        <begin position="670"/>
        <end position="681"/>
    </location>
</feature>
<dbReference type="InterPro" id="IPR038973">
    <property type="entry name" value="MutL/Mlh/Pms-like"/>
</dbReference>
<feature type="compositionally biased region" description="Polar residues" evidence="4">
    <location>
        <begin position="779"/>
        <end position="790"/>
    </location>
</feature>
<reference evidence="7" key="2">
    <citation type="submission" date="2025-08" db="UniProtKB">
        <authorList>
            <consortium name="RefSeq"/>
        </authorList>
    </citation>
    <scope>IDENTIFICATION</scope>
    <source>
        <strain evidence="7">S238N-H82</strain>
        <tissue evidence="7">Testes</tissue>
    </source>
</reference>
<dbReference type="GO" id="GO:0005524">
    <property type="term" value="F:ATP binding"/>
    <property type="evidence" value="ECO:0007669"/>
    <property type="project" value="InterPro"/>
</dbReference>
<dbReference type="InterPro" id="IPR014721">
    <property type="entry name" value="Ribsml_uS5_D2-typ_fold_subgr"/>
</dbReference>
<dbReference type="Gene3D" id="3.30.565.10">
    <property type="entry name" value="Histidine kinase-like ATPase, C-terminal domain"/>
    <property type="match status" value="1"/>
</dbReference>
<evidence type="ECO:0000256" key="2">
    <source>
        <dbReference type="ARBA" id="ARBA00022763"/>
    </source>
</evidence>
<feature type="compositionally biased region" description="Basic and acidic residues" evidence="4">
    <location>
        <begin position="520"/>
        <end position="529"/>
    </location>
</feature>
<feature type="region of interest" description="Disordered" evidence="4">
    <location>
        <begin position="778"/>
        <end position="806"/>
    </location>
</feature>
<dbReference type="FunFam" id="1.10.30.10:FF:000026">
    <property type="entry name" value="PMS1 homolog 1, mismatch repair system component"/>
    <property type="match status" value="1"/>
</dbReference>
<dbReference type="GO" id="GO:0140664">
    <property type="term" value="F:ATP-dependent DNA damage sensor activity"/>
    <property type="evidence" value="ECO:0007669"/>
    <property type="project" value="InterPro"/>
</dbReference>
<dbReference type="InterPro" id="IPR014762">
    <property type="entry name" value="DNA_mismatch_repair_CS"/>
</dbReference>
<protein>
    <submittedName>
        <fullName evidence="7">PMS1 protein homolog 1-like</fullName>
    </submittedName>
</protein>
<dbReference type="GO" id="GO:0016887">
    <property type="term" value="F:ATP hydrolysis activity"/>
    <property type="evidence" value="ECO:0000318"/>
    <property type="project" value="GO_Central"/>
</dbReference>
<dbReference type="GeneID" id="118420944"/>
<dbReference type="Pfam" id="PF01119">
    <property type="entry name" value="DNA_mis_repair"/>
    <property type="match status" value="1"/>
</dbReference>
<evidence type="ECO:0000259" key="5">
    <source>
        <dbReference type="PROSITE" id="PS50118"/>
    </source>
</evidence>
<dbReference type="NCBIfam" id="TIGR00585">
    <property type="entry name" value="mutl"/>
    <property type="match status" value="1"/>
</dbReference>
<dbReference type="InterPro" id="IPR036910">
    <property type="entry name" value="HMG_box_dom_sf"/>
</dbReference>
<dbReference type="InterPro" id="IPR002099">
    <property type="entry name" value="MutL/Mlh/PMS"/>
</dbReference>
<dbReference type="PROSITE" id="PS50118">
    <property type="entry name" value="HMG_BOX_2"/>
    <property type="match status" value="1"/>
</dbReference>
<evidence type="ECO:0000256" key="3">
    <source>
        <dbReference type="PROSITE-ProRule" id="PRU00267"/>
    </source>
</evidence>